<protein>
    <submittedName>
        <fullName evidence="2">Hint domain-containing protein</fullName>
    </submittedName>
</protein>
<dbReference type="RefSeq" id="WP_245688895.1">
    <property type="nucleotide sequence ID" value="NZ_FNGE01000012.1"/>
</dbReference>
<proteinExistence type="predicted"/>
<dbReference type="Pfam" id="PF13403">
    <property type="entry name" value="Hint_2"/>
    <property type="match status" value="1"/>
</dbReference>
<feature type="domain" description="Hedgehog/Intein (Hint)" evidence="1">
    <location>
        <begin position="197"/>
        <end position="341"/>
    </location>
</feature>
<evidence type="ECO:0000313" key="3">
    <source>
        <dbReference type="Proteomes" id="UP000199555"/>
    </source>
</evidence>
<dbReference type="InterPro" id="IPR028992">
    <property type="entry name" value="Hedgehog/Intein_dom"/>
</dbReference>
<dbReference type="SUPFAM" id="SSF51294">
    <property type="entry name" value="Hedgehog/intein (Hint) domain"/>
    <property type="match status" value="1"/>
</dbReference>
<dbReference type="Proteomes" id="UP000199555">
    <property type="component" value="Unassembled WGS sequence"/>
</dbReference>
<evidence type="ECO:0000259" key="1">
    <source>
        <dbReference type="Pfam" id="PF13403"/>
    </source>
</evidence>
<dbReference type="Gene3D" id="2.170.16.10">
    <property type="entry name" value="Hedgehog/Intein (Hint) domain"/>
    <property type="match status" value="1"/>
</dbReference>
<sequence>MADSPASGDADNEYVFFSEDGDSARLELNADIGEGERVTAFNVTMQLDISRSDYNGYGNFQPDGVSFNLTDQSAVSNPGSYEQGAPVGLSVRVVPYQWPGDPGNYLQILWNGAPLATAPLGTVGVEQGPQPFSISVDRDGNVNASWGSDISVAATIPDNEWAEADQTNWDFVLAGRTGGNGGQAYIDDIDLSAAVACFTRGTIIETDKGPRAIETLQAGDLIWTLDAGHQPIRWIGETRLDAQALARAPQLRPIRIAAGALGNGTPTRDLLVSPQHRILLKSKIALRMFGATEVLVAAKQLLSIDGIEQVEAEAVDYVHFLCGSHQVVLSNGALTESMYAGAQALAAVSPAARDEILTLFPDICDGLEVMEPARVLVPGSRARRLAQRHSESRHVLVAG</sequence>
<keyword evidence="3" id="KW-1185">Reference proteome</keyword>
<dbReference type="EMBL" id="FNGE01000012">
    <property type="protein sequence ID" value="SDL53180.1"/>
    <property type="molecule type" value="Genomic_DNA"/>
</dbReference>
<dbReference type="InterPro" id="IPR036844">
    <property type="entry name" value="Hint_dom_sf"/>
</dbReference>
<dbReference type="AlphaFoldDB" id="A0A1G9KTL1"/>
<organism evidence="2 3">
    <name type="scientific">Paracoccus chinensis</name>
    <dbReference type="NCBI Taxonomy" id="525640"/>
    <lineage>
        <taxon>Bacteria</taxon>
        <taxon>Pseudomonadati</taxon>
        <taxon>Pseudomonadota</taxon>
        <taxon>Alphaproteobacteria</taxon>
        <taxon>Rhodobacterales</taxon>
        <taxon>Paracoccaceae</taxon>
        <taxon>Paracoccus</taxon>
    </lineage>
</organism>
<reference evidence="3" key="1">
    <citation type="submission" date="2016-10" db="EMBL/GenBank/DDBJ databases">
        <authorList>
            <person name="Varghese N."/>
            <person name="Submissions S."/>
        </authorList>
    </citation>
    <scope>NUCLEOTIDE SEQUENCE [LARGE SCALE GENOMIC DNA]</scope>
    <source>
        <strain evidence="3">CGMCC 1.7655</strain>
    </source>
</reference>
<name>A0A1G9KTL1_9RHOB</name>
<accession>A0A1G9KTL1</accession>
<dbReference type="STRING" id="525640.SAMN04487971_11274"/>
<gene>
    <name evidence="2" type="ORF">SAMN04487971_11274</name>
</gene>
<evidence type="ECO:0000313" key="2">
    <source>
        <dbReference type="EMBL" id="SDL53180.1"/>
    </source>
</evidence>